<organism evidence="4">
    <name type="scientific">Nippostrongylus brasiliensis</name>
    <name type="common">Rat hookworm</name>
    <dbReference type="NCBI Taxonomy" id="27835"/>
    <lineage>
        <taxon>Eukaryota</taxon>
        <taxon>Metazoa</taxon>
        <taxon>Ecdysozoa</taxon>
        <taxon>Nematoda</taxon>
        <taxon>Chromadorea</taxon>
        <taxon>Rhabditida</taxon>
        <taxon>Rhabditina</taxon>
        <taxon>Rhabditomorpha</taxon>
        <taxon>Strongyloidea</taxon>
        <taxon>Heligmosomidae</taxon>
        <taxon>Nippostrongylus</taxon>
    </lineage>
</organism>
<keyword evidence="3" id="KW-1185">Reference proteome</keyword>
<sequence length="45" mass="5418">MFSIQGVLQANVRLTDKDFYERHENGQERWRDTSQRDDSDDDDVE</sequence>
<proteinExistence type="predicted"/>
<gene>
    <name evidence="2" type="ORF">NBR_LOCUS1993</name>
</gene>
<dbReference type="Proteomes" id="UP000271162">
    <property type="component" value="Unassembled WGS sequence"/>
</dbReference>
<reference evidence="4" key="1">
    <citation type="submission" date="2017-02" db="UniProtKB">
        <authorList>
            <consortium name="WormBaseParasite"/>
        </authorList>
    </citation>
    <scope>IDENTIFICATION</scope>
</reference>
<protein>
    <submittedName>
        <fullName evidence="2 4">Uncharacterized protein</fullName>
    </submittedName>
</protein>
<dbReference type="OMA" id="HSYAAKW"/>
<evidence type="ECO:0000313" key="4">
    <source>
        <dbReference type="WBParaSite" id="NBR_0000199201-mRNA-1"/>
    </source>
</evidence>
<evidence type="ECO:0000313" key="3">
    <source>
        <dbReference type="Proteomes" id="UP000271162"/>
    </source>
</evidence>
<evidence type="ECO:0000313" key="2">
    <source>
        <dbReference type="EMBL" id="VDL65582.1"/>
    </source>
</evidence>
<dbReference type="EMBL" id="UYSL01001953">
    <property type="protein sequence ID" value="VDL65582.1"/>
    <property type="molecule type" value="Genomic_DNA"/>
</dbReference>
<reference evidence="2 3" key="2">
    <citation type="submission" date="2018-11" db="EMBL/GenBank/DDBJ databases">
        <authorList>
            <consortium name="Pathogen Informatics"/>
        </authorList>
    </citation>
    <scope>NUCLEOTIDE SEQUENCE [LARGE SCALE GENOMIC DNA]</scope>
</reference>
<feature type="region of interest" description="Disordered" evidence="1">
    <location>
        <begin position="22"/>
        <end position="45"/>
    </location>
</feature>
<accession>A0A0N4XHJ0</accession>
<dbReference type="WBParaSite" id="NBR_0000199201-mRNA-1">
    <property type="protein sequence ID" value="NBR_0000199201-mRNA-1"/>
    <property type="gene ID" value="NBR_0000199201"/>
</dbReference>
<name>A0A0N4XHJ0_NIPBR</name>
<feature type="compositionally biased region" description="Basic and acidic residues" evidence="1">
    <location>
        <begin position="22"/>
        <end position="37"/>
    </location>
</feature>
<evidence type="ECO:0000256" key="1">
    <source>
        <dbReference type="SAM" id="MobiDB-lite"/>
    </source>
</evidence>
<dbReference type="AlphaFoldDB" id="A0A0N4XHJ0"/>